<dbReference type="AlphaFoldDB" id="A0A317GHB8"/>
<dbReference type="Proteomes" id="UP000245866">
    <property type="component" value="Unassembled WGS sequence"/>
</dbReference>
<dbReference type="EMBL" id="QGHS01000096">
    <property type="protein sequence ID" value="PWT45992.1"/>
    <property type="molecule type" value="Genomic_DNA"/>
</dbReference>
<sequence>MIYPKIIRGYKATPHKIVRNIDGEWYESRPTKEIWPAGSDVPDVYGDYDGGYDCAYRWFPIGKDYPKGEWYEIKHNLYGWEVDFKPGQKPLSAYYWHIGESEPTFHEYKHVGKIEKQK</sequence>
<comment type="caution">
    <text evidence="1">The sequence shown here is derived from an EMBL/GenBank/DDBJ whole genome shotgun (WGS) entry which is preliminary data.</text>
</comment>
<proteinExistence type="predicted"/>
<accession>A0A317GHB8</accession>
<protein>
    <submittedName>
        <fullName evidence="1">Uncharacterized protein</fullName>
    </submittedName>
</protein>
<organism evidence="1 2">
    <name type="scientific">Limosilactobacillus reuteri</name>
    <name type="common">Lactobacillus reuteri</name>
    <dbReference type="NCBI Taxonomy" id="1598"/>
    <lineage>
        <taxon>Bacteria</taxon>
        <taxon>Bacillati</taxon>
        <taxon>Bacillota</taxon>
        <taxon>Bacilli</taxon>
        <taxon>Lactobacillales</taxon>
        <taxon>Lactobacillaceae</taxon>
        <taxon>Limosilactobacillus</taxon>
    </lineage>
</organism>
<dbReference type="RefSeq" id="WP_134907751.1">
    <property type="nucleotide sequence ID" value="NZ_JAJAOX010000388.1"/>
</dbReference>
<name>A0A317GHB8_LIMRT</name>
<evidence type="ECO:0000313" key="2">
    <source>
        <dbReference type="Proteomes" id="UP000245866"/>
    </source>
</evidence>
<gene>
    <name evidence="1" type="ORF">DKZ23_07710</name>
</gene>
<evidence type="ECO:0000313" key="1">
    <source>
        <dbReference type="EMBL" id="PWT45992.1"/>
    </source>
</evidence>
<reference evidence="1 2" key="1">
    <citation type="journal article" date="2018" name="Front. Microbiol.">
        <title>Comparative Genomics of the Herbivore Gut Symbiont Lactobacillus reuteri Reveals Genetic Diversity and Lifestyle Adaptation.</title>
        <authorList>
            <person name="Zhao J."/>
        </authorList>
    </citation>
    <scope>NUCLEOTIDE SEQUENCE [LARGE SCALE GENOMIC DNA]</scope>
    <source>
        <strain evidence="1 2">LR12</strain>
    </source>
</reference>